<sequence length="98" mass="11146">MMRSGEKIRDDESLLKRAVKRKEAAKRKSEKAWRDRSDGVKQAQKERQRKREDNLRKRRDDKLLGKAGKKKKKSGAAGAKKKGRPGFEGSLGVGGRKK</sequence>
<dbReference type="Proteomes" id="UP001148629">
    <property type="component" value="Unassembled WGS sequence"/>
</dbReference>
<keyword evidence="2" id="KW-1185">Reference proteome</keyword>
<name>A0ACC1RDD6_9HYPO</name>
<evidence type="ECO:0000313" key="1">
    <source>
        <dbReference type="EMBL" id="KAJ3505016.1"/>
    </source>
</evidence>
<reference evidence="1" key="1">
    <citation type="submission" date="2022-08" db="EMBL/GenBank/DDBJ databases">
        <title>Genome Sequence of Fusarium decemcellulare.</title>
        <authorList>
            <person name="Buettner E."/>
        </authorList>
    </citation>
    <scope>NUCLEOTIDE SEQUENCE</scope>
    <source>
        <strain evidence="1">Babe19</strain>
    </source>
</reference>
<dbReference type="EMBL" id="JANRMS010004899">
    <property type="protein sequence ID" value="KAJ3505016.1"/>
    <property type="molecule type" value="Genomic_DNA"/>
</dbReference>
<protein>
    <submittedName>
        <fullName evidence="1">Uncharacterized protein</fullName>
    </submittedName>
</protein>
<accession>A0ACC1RDD6</accession>
<comment type="caution">
    <text evidence="1">The sequence shown here is derived from an EMBL/GenBank/DDBJ whole genome shotgun (WGS) entry which is preliminary data.</text>
</comment>
<proteinExistence type="predicted"/>
<organism evidence="1 2">
    <name type="scientific">Fusarium decemcellulare</name>
    <dbReference type="NCBI Taxonomy" id="57161"/>
    <lineage>
        <taxon>Eukaryota</taxon>
        <taxon>Fungi</taxon>
        <taxon>Dikarya</taxon>
        <taxon>Ascomycota</taxon>
        <taxon>Pezizomycotina</taxon>
        <taxon>Sordariomycetes</taxon>
        <taxon>Hypocreomycetidae</taxon>
        <taxon>Hypocreales</taxon>
        <taxon>Nectriaceae</taxon>
        <taxon>Fusarium</taxon>
        <taxon>Fusarium decemcellulare species complex</taxon>
    </lineage>
</organism>
<gene>
    <name evidence="1" type="ORF">NM208_g16253</name>
</gene>
<evidence type="ECO:0000313" key="2">
    <source>
        <dbReference type="Proteomes" id="UP001148629"/>
    </source>
</evidence>